<feature type="region of interest" description="Disordered" evidence="7">
    <location>
        <begin position="327"/>
        <end position="358"/>
    </location>
</feature>
<feature type="region of interest" description="Disordered" evidence="7">
    <location>
        <begin position="70"/>
        <end position="114"/>
    </location>
</feature>
<evidence type="ECO:0000256" key="3">
    <source>
        <dbReference type="ARBA" id="ARBA00022692"/>
    </source>
</evidence>
<feature type="transmembrane region" description="Helical" evidence="6">
    <location>
        <begin position="285"/>
        <end position="308"/>
    </location>
</feature>
<keyword evidence="3 6" id="KW-0812">Transmembrane</keyword>
<evidence type="ECO:0000259" key="8">
    <source>
        <dbReference type="Pfam" id="PF04547"/>
    </source>
</evidence>
<dbReference type="InterPro" id="IPR007632">
    <property type="entry name" value="Anoctamin"/>
</dbReference>
<dbReference type="Pfam" id="PF04547">
    <property type="entry name" value="Anoctamin"/>
    <property type="match status" value="1"/>
</dbReference>
<feature type="region of interest" description="Disordered" evidence="7">
    <location>
        <begin position="383"/>
        <end position="448"/>
    </location>
</feature>
<evidence type="ECO:0000256" key="6">
    <source>
        <dbReference type="RuleBase" id="RU280814"/>
    </source>
</evidence>
<comment type="caution">
    <text evidence="6">Lacks conserved residue(s) required for the propagation of feature annotation.</text>
</comment>
<evidence type="ECO:0000256" key="5">
    <source>
        <dbReference type="ARBA" id="ARBA00023136"/>
    </source>
</evidence>
<dbReference type="GO" id="GO:0061588">
    <property type="term" value="P:calcium activated phospholipid scrambling"/>
    <property type="evidence" value="ECO:0007669"/>
    <property type="project" value="TreeGrafter"/>
</dbReference>
<evidence type="ECO:0000256" key="4">
    <source>
        <dbReference type="ARBA" id="ARBA00022989"/>
    </source>
</evidence>
<dbReference type="OrthoDB" id="9716835at2759"/>
<dbReference type="Proteomes" id="UP000242450">
    <property type="component" value="Chromosome 20"/>
</dbReference>
<evidence type="ECO:0000256" key="7">
    <source>
        <dbReference type="SAM" id="MobiDB-lite"/>
    </source>
</evidence>
<reference evidence="9 10" key="1">
    <citation type="journal article" date="2018" name="Mol. Genet. Genomics">
        <title>The red deer Cervus elaphus genome CerEla1.0: sequencing, annotating, genes, and chromosomes.</title>
        <authorList>
            <person name="Bana N.A."/>
            <person name="Nyiri A."/>
            <person name="Nagy J."/>
            <person name="Frank K."/>
            <person name="Nagy T."/>
            <person name="Steger V."/>
            <person name="Schiller M."/>
            <person name="Lakatos P."/>
            <person name="Sugar L."/>
            <person name="Horn P."/>
            <person name="Barta E."/>
            <person name="Orosz L."/>
        </authorList>
    </citation>
    <scope>NUCLEOTIDE SEQUENCE [LARGE SCALE GENOMIC DNA]</scope>
    <source>
        <strain evidence="9">Hungarian</strain>
    </source>
</reference>
<gene>
    <name evidence="9" type="ORF">Celaphus_00002850</name>
</gene>
<comment type="caution">
    <text evidence="9">The sequence shown here is derived from an EMBL/GenBank/DDBJ whole genome shotgun (WGS) entry which is preliminary data.</text>
</comment>
<feature type="compositionally biased region" description="Polar residues" evidence="7">
    <location>
        <begin position="327"/>
        <end position="336"/>
    </location>
</feature>
<evidence type="ECO:0000313" key="10">
    <source>
        <dbReference type="Proteomes" id="UP000242450"/>
    </source>
</evidence>
<feature type="domain" description="Anoctamin transmembrane" evidence="8">
    <location>
        <begin position="136"/>
        <end position="319"/>
    </location>
</feature>
<dbReference type="EMBL" id="MKHE01000020">
    <property type="protein sequence ID" value="OWK05466.1"/>
    <property type="molecule type" value="Genomic_DNA"/>
</dbReference>
<dbReference type="PANTHER" id="PTHR12308:SF22">
    <property type="entry name" value="ANOCTAMIN-7"/>
    <property type="match status" value="1"/>
</dbReference>
<dbReference type="GO" id="GO:0005254">
    <property type="term" value="F:chloride channel activity"/>
    <property type="evidence" value="ECO:0007669"/>
    <property type="project" value="TreeGrafter"/>
</dbReference>
<evidence type="ECO:0000256" key="1">
    <source>
        <dbReference type="ARBA" id="ARBA00004141"/>
    </source>
</evidence>
<dbReference type="GO" id="GO:0005886">
    <property type="term" value="C:plasma membrane"/>
    <property type="evidence" value="ECO:0007669"/>
    <property type="project" value="TreeGrafter"/>
</dbReference>
<proteinExistence type="inferred from homology"/>
<keyword evidence="10" id="KW-1185">Reference proteome</keyword>
<feature type="compositionally biased region" description="Low complexity" evidence="7">
    <location>
        <begin position="385"/>
        <end position="395"/>
    </location>
</feature>
<keyword evidence="5 6" id="KW-0472">Membrane</keyword>
<organism evidence="9 10">
    <name type="scientific">Cervus elaphus hippelaphus</name>
    <name type="common">European red deer</name>
    <dbReference type="NCBI Taxonomy" id="46360"/>
    <lineage>
        <taxon>Eukaryota</taxon>
        <taxon>Metazoa</taxon>
        <taxon>Chordata</taxon>
        <taxon>Craniata</taxon>
        <taxon>Vertebrata</taxon>
        <taxon>Euteleostomi</taxon>
        <taxon>Mammalia</taxon>
        <taxon>Eutheria</taxon>
        <taxon>Laurasiatheria</taxon>
        <taxon>Artiodactyla</taxon>
        <taxon>Ruminantia</taxon>
        <taxon>Pecora</taxon>
        <taxon>Cervidae</taxon>
        <taxon>Cervinae</taxon>
        <taxon>Cervus</taxon>
    </lineage>
</organism>
<comment type="similarity">
    <text evidence="2 6">Belongs to the anoctamin family.</text>
</comment>
<keyword evidence="4 6" id="KW-1133">Transmembrane helix</keyword>
<evidence type="ECO:0000313" key="9">
    <source>
        <dbReference type="EMBL" id="OWK05466.1"/>
    </source>
</evidence>
<protein>
    <recommendedName>
        <fullName evidence="6">Anoctamin</fullName>
    </recommendedName>
</protein>
<dbReference type="PANTHER" id="PTHR12308">
    <property type="entry name" value="ANOCTAMIN"/>
    <property type="match status" value="1"/>
</dbReference>
<dbReference type="InterPro" id="IPR049452">
    <property type="entry name" value="Anoctamin_TM"/>
</dbReference>
<dbReference type="AlphaFoldDB" id="A0A212CHE7"/>
<accession>A0A212CHE7</accession>
<sequence>MPTPWARYGGQGQEQDPEHTNLTALRQSPQAPASVSLHTSRVVLLLEADERLLAGRWGCWDSGDLELGGPPTRPCPSTHPFKHRPPTTPGAALAPEPPAPGAGQLSGGPDSDGRGAVCQGSVTVCRAILVSGSDNSVLAAWASRIASLTGSMVHLVFILMLSKIYRGPHVESERAVTRRASIVQVVSFHSPVYTFFFKSRFGDYPGNCHTLLGVRNEECAAGSCLAELAQELPVIMVGKQVINAMQEIPVPALPGLKGCWQGFRLHSEKRKAAVSLAASQVLWEFGFITTFGAACLLAPLFALLSNWVEIRLDARQFIRLPNSCRTPTTSQLQRSAQPPVRVRAPGAGLPGRGGAASPAARYRAFREDDAHYSRTYWTLGPPVRPSSRCSRCRGPQDAGPRSHPRTPPKALYGTTGVKENQALGSETSPGPEPSLPGAGVTAHPTEGD</sequence>
<comment type="subcellular location">
    <subcellularLocation>
        <location evidence="1 6">Membrane</location>
        <topology evidence="1 6">Multi-pass membrane protein</topology>
    </subcellularLocation>
</comment>
<evidence type="ECO:0000256" key="2">
    <source>
        <dbReference type="ARBA" id="ARBA00009671"/>
    </source>
</evidence>
<name>A0A212CHE7_CEREH</name>